<dbReference type="STRING" id="1499966.U14_02270"/>
<name>A0A0S6VXI3_9BACT</name>
<evidence type="ECO:0000313" key="5">
    <source>
        <dbReference type="EMBL" id="GAK51028.1"/>
    </source>
</evidence>
<dbReference type="EMBL" id="DF820456">
    <property type="protein sequence ID" value="GAK51028.1"/>
    <property type="molecule type" value="Genomic_DNA"/>
</dbReference>
<dbReference type="InterPro" id="IPR043128">
    <property type="entry name" value="Rev_trsase/Diguanyl_cyclase"/>
</dbReference>
<dbReference type="HOGENOM" id="CLU_000445_11_24_0"/>
<dbReference type="PROSITE" id="PS50112">
    <property type="entry name" value="PAS"/>
    <property type="match status" value="1"/>
</dbReference>
<evidence type="ECO:0000259" key="2">
    <source>
        <dbReference type="PROSITE" id="PS50112"/>
    </source>
</evidence>
<keyword evidence="6" id="KW-1185">Reference proteome</keyword>
<dbReference type="Pfam" id="PF13426">
    <property type="entry name" value="PAS_9"/>
    <property type="match status" value="1"/>
</dbReference>
<dbReference type="GO" id="GO:0005886">
    <property type="term" value="C:plasma membrane"/>
    <property type="evidence" value="ECO:0007669"/>
    <property type="project" value="TreeGrafter"/>
</dbReference>
<evidence type="ECO:0000259" key="4">
    <source>
        <dbReference type="PROSITE" id="PS50887"/>
    </source>
</evidence>
<dbReference type="SMART" id="SM00267">
    <property type="entry name" value="GGDEF"/>
    <property type="match status" value="1"/>
</dbReference>
<evidence type="ECO:0000313" key="6">
    <source>
        <dbReference type="Proteomes" id="UP000030700"/>
    </source>
</evidence>
<keyword evidence="1" id="KW-1133">Transmembrane helix</keyword>
<dbReference type="InterPro" id="IPR029787">
    <property type="entry name" value="Nucleotide_cyclase"/>
</dbReference>
<dbReference type="NCBIfam" id="TIGR00254">
    <property type="entry name" value="GGDEF"/>
    <property type="match status" value="1"/>
</dbReference>
<feature type="transmembrane region" description="Helical" evidence="1">
    <location>
        <begin position="6"/>
        <end position="25"/>
    </location>
</feature>
<organism evidence="5 6">
    <name type="scientific">Candidatus Moduliflexus flocculans</name>
    <dbReference type="NCBI Taxonomy" id="1499966"/>
    <lineage>
        <taxon>Bacteria</taxon>
        <taxon>Candidatus Moduliflexota</taxon>
        <taxon>Candidatus Moduliflexia</taxon>
        <taxon>Candidatus Moduliflexales</taxon>
        <taxon>Candidatus Moduliflexaceae</taxon>
    </lineage>
</organism>
<dbReference type="CDD" id="cd01949">
    <property type="entry name" value="GGDEF"/>
    <property type="match status" value="1"/>
</dbReference>
<dbReference type="SUPFAM" id="SSF55073">
    <property type="entry name" value="Nucleotide cyclase"/>
    <property type="match status" value="1"/>
</dbReference>
<feature type="domain" description="GGDEF" evidence="4">
    <location>
        <begin position="381"/>
        <end position="514"/>
    </location>
</feature>
<dbReference type="PANTHER" id="PTHR45138">
    <property type="entry name" value="REGULATORY COMPONENTS OF SENSORY TRANSDUCTION SYSTEM"/>
    <property type="match status" value="1"/>
</dbReference>
<dbReference type="Gene3D" id="3.30.450.20">
    <property type="entry name" value="PAS domain"/>
    <property type="match status" value="1"/>
</dbReference>
<dbReference type="SUPFAM" id="SSF55785">
    <property type="entry name" value="PYP-like sensor domain (PAS domain)"/>
    <property type="match status" value="1"/>
</dbReference>
<dbReference type="GO" id="GO:0043709">
    <property type="term" value="P:cell adhesion involved in single-species biofilm formation"/>
    <property type="evidence" value="ECO:0007669"/>
    <property type="project" value="TreeGrafter"/>
</dbReference>
<dbReference type="FunFam" id="3.30.70.270:FF:000001">
    <property type="entry name" value="Diguanylate cyclase domain protein"/>
    <property type="match status" value="1"/>
</dbReference>
<dbReference type="Gene3D" id="3.30.70.270">
    <property type="match status" value="1"/>
</dbReference>
<sequence length="516" mass="58418">MVSWIPAFILPLIILSGMALIITRYRQRRRFVMLEPAACPTDVITAVSANQIMADWRRRSPQTWQMSNVSDMHWELGQAVEIMPIGVTITDVCGKILYTNPAEAEMHGYQVEELIGEDLGVFAPPELRRPLSLDELKGITPLRESVNIRKDGSVFPVRLIANVVKNPAGEPIAIVTTCEDISDYKHAAEKLRQHTQELSLLNHLSDTLQQCEKEPDTYAIIVDVCQNLFPEDSGCLGIMNATDSTMQVMDFWGDAPYHDHHANTVQDEQGLLCPHRLYNPHHECISVPIVASDEILGLLSLCFQHTSWHDLEIENAEHELKAKQMILTRVARHYALSLANLRLREQLKREAIHDPLTGLYNRRYMEEALQQEAFRAKRHQGQIGILMLDIDHFKLFNDLHGHKVGDVVLQELGTFLKMNVRREDIVCRYGGEEFLVILPNTSLENARHRAEALRSGVKQMIVSCQEQSFHITLSIGVAAFPEHGLEISDVVNCSDFALYRAKESGRDQVMIASIPC</sequence>
<feature type="domain" description="PAS" evidence="2">
    <location>
        <begin position="72"/>
        <end position="149"/>
    </location>
</feature>
<dbReference type="CDD" id="cd00130">
    <property type="entry name" value="PAS"/>
    <property type="match status" value="1"/>
</dbReference>
<dbReference type="SUPFAM" id="SSF55781">
    <property type="entry name" value="GAF domain-like"/>
    <property type="match status" value="1"/>
</dbReference>
<dbReference type="InterPro" id="IPR000160">
    <property type="entry name" value="GGDEF_dom"/>
</dbReference>
<proteinExistence type="predicted"/>
<dbReference type="InterPro" id="IPR050469">
    <property type="entry name" value="Diguanylate_Cyclase"/>
</dbReference>
<reference evidence="5 6" key="1">
    <citation type="journal article" date="2015" name="PeerJ">
        <title>First genomic representation of candidate bacterial phylum KSB3 points to enhanced environmental sensing as a trigger of wastewater bulking.</title>
        <authorList>
            <person name="Sekiguchi Y."/>
            <person name="Ohashi A."/>
            <person name="Parks D.H."/>
            <person name="Yamauchi T."/>
            <person name="Tyson G.W."/>
            <person name="Hugenholtz P."/>
        </authorList>
    </citation>
    <scope>NUCLEOTIDE SEQUENCE [LARGE SCALE GENOMIC DNA]</scope>
</reference>
<dbReference type="PROSITE" id="PS50887">
    <property type="entry name" value="GGDEF"/>
    <property type="match status" value="1"/>
</dbReference>
<keyword evidence="1" id="KW-0812">Transmembrane</keyword>
<accession>A0A0S6VXI3</accession>
<evidence type="ECO:0000256" key="1">
    <source>
        <dbReference type="SAM" id="Phobius"/>
    </source>
</evidence>
<dbReference type="NCBIfam" id="TIGR00229">
    <property type="entry name" value="sensory_box"/>
    <property type="match status" value="1"/>
</dbReference>
<feature type="domain" description="PAC" evidence="3">
    <location>
        <begin position="141"/>
        <end position="193"/>
    </location>
</feature>
<dbReference type="PANTHER" id="PTHR45138:SF9">
    <property type="entry name" value="DIGUANYLATE CYCLASE DGCM-RELATED"/>
    <property type="match status" value="1"/>
</dbReference>
<dbReference type="InterPro" id="IPR000014">
    <property type="entry name" value="PAS"/>
</dbReference>
<dbReference type="PROSITE" id="PS50113">
    <property type="entry name" value="PAC"/>
    <property type="match status" value="1"/>
</dbReference>
<dbReference type="Proteomes" id="UP000030700">
    <property type="component" value="Unassembled WGS sequence"/>
</dbReference>
<dbReference type="GO" id="GO:1902201">
    <property type="term" value="P:negative regulation of bacterial-type flagellum-dependent cell motility"/>
    <property type="evidence" value="ECO:0007669"/>
    <property type="project" value="TreeGrafter"/>
</dbReference>
<dbReference type="InterPro" id="IPR029016">
    <property type="entry name" value="GAF-like_dom_sf"/>
</dbReference>
<dbReference type="InterPro" id="IPR035965">
    <property type="entry name" value="PAS-like_dom_sf"/>
</dbReference>
<dbReference type="GO" id="GO:0052621">
    <property type="term" value="F:diguanylate cyclase activity"/>
    <property type="evidence" value="ECO:0007669"/>
    <property type="project" value="TreeGrafter"/>
</dbReference>
<evidence type="ECO:0000259" key="3">
    <source>
        <dbReference type="PROSITE" id="PS50113"/>
    </source>
</evidence>
<dbReference type="AlphaFoldDB" id="A0A0S6VXI3"/>
<dbReference type="Gene3D" id="3.30.450.40">
    <property type="match status" value="1"/>
</dbReference>
<keyword evidence="1" id="KW-0472">Membrane</keyword>
<dbReference type="InterPro" id="IPR000700">
    <property type="entry name" value="PAS-assoc_C"/>
</dbReference>
<protein>
    <submittedName>
        <fullName evidence="5">PAS fold family</fullName>
    </submittedName>
</protein>
<dbReference type="Pfam" id="PF00990">
    <property type="entry name" value="GGDEF"/>
    <property type="match status" value="1"/>
</dbReference>
<gene>
    <name evidence="5" type="ORF">U14_02270</name>
</gene>